<evidence type="ECO:0008006" key="3">
    <source>
        <dbReference type="Google" id="ProtNLM"/>
    </source>
</evidence>
<reference evidence="1 2" key="1">
    <citation type="journal article" date="2013" name="Sci. Rep.">
        <title>Extraordinary expansion of a Sorangium cellulosum genome from an alkaline milieu.</title>
        <authorList>
            <person name="Han K."/>
            <person name="Li Z.F."/>
            <person name="Peng R."/>
            <person name="Zhu L.P."/>
            <person name="Zhou T."/>
            <person name="Wang L.G."/>
            <person name="Li S.G."/>
            <person name="Zhang X.B."/>
            <person name="Hu W."/>
            <person name="Wu Z.H."/>
            <person name="Qin N."/>
            <person name="Li Y.Z."/>
        </authorList>
    </citation>
    <scope>NUCLEOTIDE SEQUENCE [LARGE SCALE GENOMIC DNA]</scope>
    <source>
        <strain evidence="1 2">So0157-2</strain>
    </source>
</reference>
<proteinExistence type="predicted"/>
<organism evidence="1 2">
    <name type="scientific">Sorangium cellulosum So0157-2</name>
    <dbReference type="NCBI Taxonomy" id="1254432"/>
    <lineage>
        <taxon>Bacteria</taxon>
        <taxon>Pseudomonadati</taxon>
        <taxon>Myxococcota</taxon>
        <taxon>Polyangia</taxon>
        <taxon>Polyangiales</taxon>
        <taxon>Polyangiaceae</taxon>
        <taxon>Sorangium</taxon>
    </lineage>
</organism>
<dbReference type="KEGG" id="scu:SCE1572_20995"/>
<evidence type="ECO:0000313" key="2">
    <source>
        <dbReference type="Proteomes" id="UP000014803"/>
    </source>
</evidence>
<dbReference type="PATRIC" id="fig|1254432.3.peg.4744"/>
<evidence type="ECO:0000313" key="1">
    <source>
        <dbReference type="EMBL" id="AGP36751.1"/>
    </source>
</evidence>
<dbReference type="HOGENOM" id="CLU_3084797_0_0_7"/>
<accession>S4XWJ9</accession>
<dbReference type="EMBL" id="CP003969">
    <property type="protein sequence ID" value="AGP36751.1"/>
    <property type="molecule type" value="Genomic_DNA"/>
</dbReference>
<gene>
    <name evidence="1" type="ORF">SCE1572_20995</name>
</gene>
<dbReference type="STRING" id="1254432.SCE1572_20995"/>
<dbReference type="AlphaFoldDB" id="S4XWJ9"/>
<protein>
    <recommendedName>
        <fullName evidence="3">Amidohydrolase 3 domain-containing protein</fullName>
    </recommendedName>
</protein>
<dbReference type="Proteomes" id="UP000014803">
    <property type="component" value="Chromosome"/>
</dbReference>
<dbReference type="RefSeq" id="WP_020736132.1">
    <property type="nucleotide sequence ID" value="NC_021658.1"/>
</dbReference>
<name>S4XWJ9_SORCE</name>
<sequence>MVGRLADLAVLSRDVFGPISPEELVGTTSELTRVGGEIVWESGALALDREAR</sequence>